<dbReference type="AlphaFoldDB" id="A0A5C6CY96"/>
<organism evidence="2 3">
    <name type="scientific">Bythopirellula polymerisocia</name>
    <dbReference type="NCBI Taxonomy" id="2528003"/>
    <lineage>
        <taxon>Bacteria</taxon>
        <taxon>Pseudomonadati</taxon>
        <taxon>Planctomycetota</taxon>
        <taxon>Planctomycetia</taxon>
        <taxon>Pirellulales</taxon>
        <taxon>Lacipirellulaceae</taxon>
        <taxon>Bythopirellula</taxon>
    </lineage>
</organism>
<evidence type="ECO:0008006" key="4">
    <source>
        <dbReference type="Google" id="ProtNLM"/>
    </source>
</evidence>
<dbReference type="Proteomes" id="UP000318437">
    <property type="component" value="Unassembled WGS sequence"/>
</dbReference>
<evidence type="ECO:0000313" key="3">
    <source>
        <dbReference type="Proteomes" id="UP000318437"/>
    </source>
</evidence>
<keyword evidence="1" id="KW-0472">Membrane</keyword>
<comment type="caution">
    <text evidence="2">The sequence shown here is derived from an EMBL/GenBank/DDBJ whole genome shotgun (WGS) entry which is preliminary data.</text>
</comment>
<sequence>MAASSVDAGLRRIWCAASKPVSIDAESCDSYSFRLFYPFHALNHRTCFHRDGLVMPVQQFRRLWILHITRSVIVLLSMSIAGCGVVLSTATVSDPQSILRAIKTNSDQVTLEIFQVRIPGDNKQLLDEVWQASDEQRLDLEVRNQLISNGFRAGVISGALPDAVARSLNLQSEMPEEEIERVITGENAAPKIVRRVVQLKRREHATIQASELQEQAHVLLNSENGLQGRTYEQVQGVYSLQAESVPGQKVAIEITPELQFGDLKNRYTGSDNGVLMMTTSRERKVFDQLKLSLDLSSGEFLVISGISESSSSLGSAFHDSRQSGAVAQKLVLIRLLQVPQSEILADAAL</sequence>
<reference evidence="2 3" key="1">
    <citation type="submission" date="2019-02" db="EMBL/GenBank/DDBJ databases">
        <title>Deep-cultivation of Planctomycetes and their phenomic and genomic characterization uncovers novel biology.</title>
        <authorList>
            <person name="Wiegand S."/>
            <person name="Jogler M."/>
            <person name="Boedeker C."/>
            <person name="Pinto D."/>
            <person name="Vollmers J."/>
            <person name="Rivas-Marin E."/>
            <person name="Kohn T."/>
            <person name="Peeters S.H."/>
            <person name="Heuer A."/>
            <person name="Rast P."/>
            <person name="Oberbeckmann S."/>
            <person name="Bunk B."/>
            <person name="Jeske O."/>
            <person name="Meyerdierks A."/>
            <person name="Storesund J.E."/>
            <person name="Kallscheuer N."/>
            <person name="Luecker S."/>
            <person name="Lage O.M."/>
            <person name="Pohl T."/>
            <person name="Merkel B.J."/>
            <person name="Hornburger P."/>
            <person name="Mueller R.-W."/>
            <person name="Bruemmer F."/>
            <person name="Labrenz M."/>
            <person name="Spormann A.M."/>
            <person name="Op Den Camp H."/>
            <person name="Overmann J."/>
            <person name="Amann R."/>
            <person name="Jetten M.S.M."/>
            <person name="Mascher T."/>
            <person name="Medema M.H."/>
            <person name="Devos D.P."/>
            <person name="Kaster A.-K."/>
            <person name="Ovreas L."/>
            <person name="Rohde M."/>
            <person name="Galperin M.Y."/>
            <person name="Jogler C."/>
        </authorList>
    </citation>
    <scope>NUCLEOTIDE SEQUENCE [LARGE SCALE GENOMIC DNA]</scope>
    <source>
        <strain evidence="2 3">Pla144</strain>
    </source>
</reference>
<keyword evidence="1" id="KW-1133">Transmembrane helix</keyword>
<gene>
    <name evidence="2" type="ORF">Pla144_03180</name>
</gene>
<keyword evidence="1" id="KW-0812">Transmembrane</keyword>
<feature type="transmembrane region" description="Helical" evidence="1">
    <location>
        <begin position="63"/>
        <end position="87"/>
    </location>
</feature>
<protein>
    <recommendedName>
        <fullName evidence="4">Bacterial type II and III secretion system protein</fullName>
    </recommendedName>
</protein>
<proteinExistence type="predicted"/>
<dbReference type="EMBL" id="SJPS01000001">
    <property type="protein sequence ID" value="TWU29540.1"/>
    <property type="molecule type" value="Genomic_DNA"/>
</dbReference>
<keyword evidence="3" id="KW-1185">Reference proteome</keyword>
<accession>A0A5C6CY96</accession>
<evidence type="ECO:0000313" key="2">
    <source>
        <dbReference type="EMBL" id="TWU29540.1"/>
    </source>
</evidence>
<evidence type="ECO:0000256" key="1">
    <source>
        <dbReference type="SAM" id="Phobius"/>
    </source>
</evidence>
<name>A0A5C6CY96_9BACT</name>